<feature type="domain" description="ABC-type glycine betaine transport system substrate-binding" evidence="2">
    <location>
        <begin position="34"/>
        <end position="294"/>
    </location>
</feature>
<keyword evidence="1" id="KW-0732">Signal</keyword>
<dbReference type="GeneID" id="74900748"/>
<comment type="caution">
    <text evidence="3">The sequence shown here is derived from an EMBL/GenBank/DDBJ whole genome shotgun (WGS) entry which is preliminary data.</text>
</comment>
<sequence>MKLTAAAGAIVVATLTLTACGSDDPFAVSGEAGTVVIGTANFPESEIIGQIWAEALRQEGFDVDVNSGIGSREVYLGALQEGSINVVPEYSGNLTQFYGGTPADEAALAEALPDDLEAGDFSPAESKDAYRVTRQLADERGLGTIADLDKLDQITIAAPPEFAERPYGPAGLSDVYGIDAAKISVNPISDGGGPLTVQALVEGAANVGNIFTTSPALLSNGEEADVVILEDPENLIPPQNVVPVIKAGSLPDGALDVINSVNAQLTTEDLVEMNLRNVGPERAEPSAIAQDFVSSLS</sequence>
<dbReference type="GO" id="GO:0043190">
    <property type="term" value="C:ATP-binding cassette (ABC) transporter complex"/>
    <property type="evidence" value="ECO:0007669"/>
    <property type="project" value="InterPro"/>
</dbReference>
<dbReference type="Gene3D" id="3.40.190.120">
    <property type="entry name" value="Osmoprotection protein (prox), domain 2"/>
    <property type="match status" value="1"/>
</dbReference>
<dbReference type="GO" id="GO:0022857">
    <property type="term" value="F:transmembrane transporter activity"/>
    <property type="evidence" value="ECO:0007669"/>
    <property type="project" value="InterPro"/>
</dbReference>
<organism evidence="3 4">
    <name type="scientific">Corynebacterium sanguinis</name>
    <dbReference type="NCBI Taxonomy" id="2594913"/>
    <lineage>
        <taxon>Bacteria</taxon>
        <taxon>Bacillati</taxon>
        <taxon>Actinomycetota</taxon>
        <taxon>Actinomycetes</taxon>
        <taxon>Mycobacteriales</taxon>
        <taxon>Corynebacteriaceae</taxon>
        <taxon>Corynebacterium</taxon>
    </lineage>
</organism>
<name>A0A6C1TZZ4_9CORY</name>
<dbReference type="EMBL" id="RXIR01000007">
    <property type="protein sequence ID" value="TVS29140.1"/>
    <property type="molecule type" value="Genomic_DNA"/>
</dbReference>
<evidence type="ECO:0000256" key="1">
    <source>
        <dbReference type="SAM" id="SignalP"/>
    </source>
</evidence>
<reference evidence="3 4" key="1">
    <citation type="submission" date="2018-12" db="EMBL/GenBank/DDBJ databases">
        <title>Corynebacterium sanguinis sp. nov., a clinically-associated and environmental corynebacterium.</title>
        <authorList>
            <person name="Gonzales-Siles L."/>
            <person name="Jaen-Luchoro D."/>
            <person name="Cardew S."/>
            <person name="Inganas E."/>
            <person name="Ohlen M."/>
            <person name="Jensie-Markopolous S."/>
            <person name="Pinyeiro-Iglesias B."/>
            <person name="Molin K."/>
            <person name="Skovbjerg S."/>
            <person name="Svensson-Stadler L."/>
            <person name="Funke G."/>
            <person name="Moore E.R.B."/>
        </authorList>
    </citation>
    <scope>NUCLEOTIDE SEQUENCE [LARGE SCALE GENOMIC DNA]</scope>
    <source>
        <strain evidence="3 4">58734</strain>
    </source>
</reference>
<evidence type="ECO:0000313" key="3">
    <source>
        <dbReference type="EMBL" id="TVS29140.1"/>
    </source>
</evidence>
<dbReference type="OrthoDB" id="9781705at2"/>
<feature type="chain" id="PRO_5043213622" evidence="1">
    <location>
        <begin position="22"/>
        <end position="297"/>
    </location>
</feature>
<evidence type="ECO:0000259" key="2">
    <source>
        <dbReference type="Pfam" id="PF04069"/>
    </source>
</evidence>
<accession>A0A6C1TZZ4</accession>
<evidence type="ECO:0000313" key="4">
    <source>
        <dbReference type="Proteomes" id="UP000336646"/>
    </source>
</evidence>
<dbReference type="SUPFAM" id="SSF53850">
    <property type="entry name" value="Periplasmic binding protein-like II"/>
    <property type="match status" value="1"/>
</dbReference>
<dbReference type="CDD" id="cd13606">
    <property type="entry name" value="PBP2_ProX_like"/>
    <property type="match status" value="1"/>
</dbReference>
<dbReference type="RefSeq" id="WP_136651017.1">
    <property type="nucleotide sequence ID" value="NZ_CP038157.1"/>
</dbReference>
<dbReference type="Proteomes" id="UP000336646">
    <property type="component" value="Unassembled WGS sequence"/>
</dbReference>
<protein>
    <submittedName>
        <fullName evidence="3">ABC transporter substrate-binding protein</fullName>
    </submittedName>
</protein>
<gene>
    <name evidence="3" type="ORF">EKI59_04855</name>
</gene>
<dbReference type="AlphaFoldDB" id="A0A6C1TZZ4"/>
<dbReference type="Gene3D" id="3.40.190.10">
    <property type="entry name" value="Periplasmic binding protein-like II"/>
    <property type="match status" value="1"/>
</dbReference>
<dbReference type="InterPro" id="IPR007210">
    <property type="entry name" value="ABC_Gly_betaine_transp_sub-bd"/>
</dbReference>
<dbReference type="PROSITE" id="PS51257">
    <property type="entry name" value="PROKAR_LIPOPROTEIN"/>
    <property type="match status" value="1"/>
</dbReference>
<feature type="signal peptide" evidence="1">
    <location>
        <begin position="1"/>
        <end position="21"/>
    </location>
</feature>
<proteinExistence type="predicted"/>
<dbReference type="Pfam" id="PF04069">
    <property type="entry name" value="OpuAC"/>
    <property type="match status" value="1"/>
</dbReference>